<reference evidence="1" key="2">
    <citation type="submission" date="2020-02" db="EMBL/GenBank/DDBJ databases">
        <authorList>
            <person name="Matsumoto Y."/>
            <person name="Motooka D."/>
            <person name="Nakamura S."/>
        </authorList>
    </citation>
    <scope>NUCLEOTIDE SEQUENCE</scope>
    <source>
        <strain evidence="1">JCM 13671</strain>
    </source>
</reference>
<name>A0A7I7Y0D1_9MYCO</name>
<dbReference type="EMBL" id="AP022612">
    <property type="protein sequence ID" value="BBZ34804.1"/>
    <property type="molecule type" value="Genomic_DNA"/>
</dbReference>
<sequence length="127" mass="13543">MSEAPPPAVRYAGFVVLAEGILMLIVAAVLVVRAVLGADQHIVSGYGTAIWFLLVGGGVTAGGWALLTERRWGRGIAVFINLLLLPVAWYIYSSHQLTYAVPVALVALVALGLLFSPSAVQWVSRRD</sequence>
<organism evidence="1 2">
    <name type="scientific">Mycolicibacterium confluentis</name>
    <dbReference type="NCBI Taxonomy" id="28047"/>
    <lineage>
        <taxon>Bacteria</taxon>
        <taxon>Bacillati</taxon>
        <taxon>Actinomycetota</taxon>
        <taxon>Actinomycetes</taxon>
        <taxon>Mycobacteriales</taxon>
        <taxon>Mycobacteriaceae</taxon>
        <taxon>Mycolicibacterium</taxon>
    </lineage>
</organism>
<gene>
    <name evidence="1" type="ORF">MCNF_34090</name>
</gene>
<evidence type="ECO:0000313" key="1">
    <source>
        <dbReference type="EMBL" id="BBZ34804.1"/>
    </source>
</evidence>
<keyword evidence="2" id="KW-1185">Reference proteome</keyword>
<dbReference type="AlphaFoldDB" id="A0A7I7Y0D1"/>
<reference evidence="1" key="1">
    <citation type="journal article" date="2019" name="Emerg. Microbes Infect.">
        <title>Comprehensive subspecies identification of 175 nontuberculous mycobacteria species based on 7547 genomic profiles.</title>
        <authorList>
            <person name="Matsumoto Y."/>
            <person name="Kinjo T."/>
            <person name="Motooka D."/>
            <person name="Nabeya D."/>
            <person name="Jung N."/>
            <person name="Uechi K."/>
            <person name="Horii T."/>
            <person name="Iida T."/>
            <person name="Fujita J."/>
            <person name="Nakamura S."/>
        </authorList>
    </citation>
    <scope>NUCLEOTIDE SEQUENCE [LARGE SCALE GENOMIC DNA]</scope>
    <source>
        <strain evidence="1">JCM 13671</strain>
    </source>
</reference>
<dbReference type="OrthoDB" id="4350592at2"/>
<evidence type="ECO:0000313" key="2">
    <source>
        <dbReference type="Proteomes" id="UP000466931"/>
    </source>
</evidence>
<protein>
    <submittedName>
        <fullName evidence="1">Uncharacterized protein</fullName>
    </submittedName>
</protein>
<dbReference type="Proteomes" id="UP000466931">
    <property type="component" value="Chromosome"/>
</dbReference>
<proteinExistence type="predicted"/>
<accession>A0A7I7Y0D1</accession>